<reference evidence="1 2" key="1">
    <citation type="journal article" date="2019" name="Commun. Biol.">
        <title>The bagworm genome reveals a unique fibroin gene that provides high tensile strength.</title>
        <authorList>
            <person name="Kono N."/>
            <person name="Nakamura H."/>
            <person name="Ohtoshi R."/>
            <person name="Tomita M."/>
            <person name="Numata K."/>
            <person name="Arakawa K."/>
        </authorList>
    </citation>
    <scope>NUCLEOTIDE SEQUENCE [LARGE SCALE GENOMIC DNA]</scope>
</reference>
<sequence length="133" mass="14844">MRSSSSLRLPLSAQRLLNNSWYLFRSSRVPFAVRSENALHSQGIPKVAGLFSEPARRSPTDPPAPTVILYQGGRAKSFESNKLKCSISGRGVLPHYAVRGLIGRLQTNRHFPIYRFSSAECRYVSIKRGKLAV</sequence>
<dbReference type="Proteomes" id="UP000299102">
    <property type="component" value="Unassembled WGS sequence"/>
</dbReference>
<organism evidence="1 2">
    <name type="scientific">Eumeta variegata</name>
    <name type="common">Bagworm moth</name>
    <name type="synonym">Eumeta japonica</name>
    <dbReference type="NCBI Taxonomy" id="151549"/>
    <lineage>
        <taxon>Eukaryota</taxon>
        <taxon>Metazoa</taxon>
        <taxon>Ecdysozoa</taxon>
        <taxon>Arthropoda</taxon>
        <taxon>Hexapoda</taxon>
        <taxon>Insecta</taxon>
        <taxon>Pterygota</taxon>
        <taxon>Neoptera</taxon>
        <taxon>Endopterygota</taxon>
        <taxon>Lepidoptera</taxon>
        <taxon>Glossata</taxon>
        <taxon>Ditrysia</taxon>
        <taxon>Tineoidea</taxon>
        <taxon>Psychidae</taxon>
        <taxon>Oiketicinae</taxon>
        <taxon>Eumeta</taxon>
    </lineage>
</organism>
<gene>
    <name evidence="1" type="ORF">EVAR_56992_1</name>
</gene>
<accession>A0A4C1ZA76</accession>
<keyword evidence="2" id="KW-1185">Reference proteome</keyword>
<protein>
    <submittedName>
        <fullName evidence="1">Uncharacterized protein</fullName>
    </submittedName>
</protein>
<comment type="caution">
    <text evidence="1">The sequence shown here is derived from an EMBL/GenBank/DDBJ whole genome shotgun (WGS) entry which is preliminary data.</text>
</comment>
<proteinExistence type="predicted"/>
<dbReference type="EMBL" id="BGZK01001641">
    <property type="protein sequence ID" value="GBP83809.1"/>
    <property type="molecule type" value="Genomic_DNA"/>
</dbReference>
<name>A0A4C1ZA76_EUMVA</name>
<dbReference type="AlphaFoldDB" id="A0A4C1ZA76"/>
<evidence type="ECO:0000313" key="2">
    <source>
        <dbReference type="Proteomes" id="UP000299102"/>
    </source>
</evidence>
<evidence type="ECO:0000313" key="1">
    <source>
        <dbReference type="EMBL" id="GBP83809.1"/>
    </source>
</evidence>